<accession>A0A7E4W414</accession>
<dbReference type="FunFam" id="1.10.8.270:FF:000019">
    <property type="entry name" value="TBC1 domain family member 13"/>
    <property type="match status" value="1"/>
</dbReference>
<dbReference type="Gene3D" id="1.10.8.270">
    <property type="entry name" value="putative rabgap domain of human tbc1 domain family member 14 like domains"/>
    <property type="match status" value="1"/>
</dbReference>
<proteinExistence type="predicted"/>
<dbReference type="Gene3D" id="1.10.10.750">
    <property type="entry name" value="Ypt/Rab-GAP domain of gyp1p, domain 1"/>
    <property type="match status" value="1"/>
</dbReference>
<dbReference type="GO" id="GO:0005096">
    <property type="term" value="F:GTPase activator activity"/>
    <property type="evidence" value="ECO:0007669"/>
    <property type="project" value="UniProtKB-KW"/>
</dbReference>
<evidence type="ECO:0000256" key="5">
    <source>
        <dbReference type="ARBA" id="ARBA00023136"/>
    </source>
</evidence>
<keyword evidence="4" id="KW-0963">Cytoplasm</keyword>
<feature type="compositionally biased region" description="Polar residues" evidence="9">
    <location>
        <begin position="175"/>
        <end position="187"/>
    </location>
</feature>
<feature type="region of interest" description="Disordered" evidence="9">
    <location>
        <begin position="175"/>
        <end position="195"/>
    </location>
</feature>
<evidence type="ECO:0000256" key="7">
    <source>
        <dbReference type="ARBA" id="ARBA00064536"/>
    </source>
</evidence>
<evidence type="ECO:0000256" key="4">
    <source>
        <dbReference type="ARBA" id="ARBA00022490"/>
    </source>
</evidence>
<dbReference type="SUPFAM" id="SSF47923">
    <property type="entry name" value="Ypt/Rab-GAP domain of gyp1p"/>
    <property type="match status" value="2"/>
</dbReference>
<comment type="subunit">
    <text evidence="7">Interacts with RAB1A and RAB10; in a GTP-dependent manner.</text>
</comment>
<feature type="region of interest" description="Disordered" evidence="9">
    <location>
        <begin position="82"/>
        <end position="108"/>
    </location>
</feature>
<evidence type="ECO:0000256" key="2">
    <source>
        <dbReference type="ARBA" id="ARBA00004496"/>
    </source>
</evidence>
<dbReference type="AlphaFoldDB" id="A0A7E4W414"/>
<dbReference type="InterPro" id="IPR035969">
    <property type="entry name" value="Rab-GAP_TBC_sf"/>
</dbReference>
<dbReference type="PANTHER" id="PTHR22957:SF27">
    <property type="entry name" value="TBC1 DOMAIN FAMILY MEMBER 13"/>
    <property type="match status" value="1"/>
</dbReference>
<comment type="subcellular location">
    <subcellularLocation>
        <location evidence="2">Cytoplasm</location>
    </subcellularLocation>
    <subcellularLocation>
        <location evidence="1">Membrane</location>
    </subcellularLocation>
</comment>
<evidence type="ECO:0000259" key="10">
    <source>
        <dbReference type="PROSITE" id="PS50086"/>
    </source>
</evidence>
<evidence type="ECO:0000256" key="1">
    <source>
        <dbReference type="ARBA" id="ARBA00004370"/>
    </source>
</evidence>
<feature type="domain" description="Rab-GAP TBC" evidence="10">
    <location>
        <begin position="35"/>
        <end position="343"/>
    </location>
</feature>
<protein>
    <recommendedName>
        <fullName evidence="8">TBC1 domain family member 13</fullName>
    </recommendedName>
</protein>
<dbReference type="Pfam" id="PF00566">
    <property type="entry name" value="RabGAP-TBC"/>
    <property type="match status" value="1"/>
</dbReference>
<comment type="function">
    <text evidence="6">Acts as a GTPase-activating protein for RAB35. Together with RAB35 may be involved in regulation of insulin-induced glucose transporter SLC2A4/GLUT4 translocation to the plasma membrane in adipocytes.</text>
</comment>
<evidence type="ECO:0000256" key="9">
    <source>
        <dbReference type="SAM" id="MobiDB-lite"/>
    </source>
</evidence>
<sequence>MSTRQIERITHIESLLLIENTVIDTKKLREACSYGIPDSLRPLCWRLFLDYLPRDRPNWKVVLAQQRAGYADLVENLIVTPGEQEDRHSAATTSKEVTDHPLSETSTTSEFRENEILIQIDRDVRRLRPEIQFFQKNTDYPFISAARINLAKRISRDRLAVDEDPLSKMSDRSFLKSSEMTEESQSPAVPVKTAEEQDPECELHWQVVERMLFIYSKVNPGIKYVQGMNELIGPIYYVFATDPDREWAEHAEADTFYCFQHLMSEVKDNFIKKLDKSNCGIEIVINKFHERLAVQDPALYHHIAETQQIQPQFYVFRWILLLLSQEFSLPDLITLWDAVFASTDRIDCVQSICLVMLNEIREDLLAGDFSANMRLLQDYPNNIDVANIMIKAYDLRHKKVSNNSARSNSASDTSDISFNSSSQSLTRAADRISAFMTGAKARINQYTNKKKDNS</sequence>
<reference evidence="12" key="2">
    <citation type="submission" date="2020-10" db="UniProtKB">
        <authorList>
            <consortium name="WormBaseParasite"/>
        </authorList>
    </citation>
    <scope>IDENTIFICATION</scope>
</reference>
<name>A0A7E4W414_PANRE</name>
<evidence type="ECO:0000256" key="6">
    <source>
        <dbReference type="ARBA" id="ARBA00059763"/>
    </source>
</evidence>
<evidence type="ECO:0000313" key="12">
    <source>
        <dbReference type="WBParaSite" id="Pan_g7238.t1"/>
    </source>
</evidence>
<dbReference type="GO" id="GO:0006886">
    <property type="term" value="P:intracellular protein transport"/>
    <property type="evidence" value="ECO:0007669"/>
    <property type="project" value="TreeGrafter"/>
</dbReference>
<dbReference type="PANTHER" id="PTHR22957">
    <property type="entry name" value="TBC1 DOMAIN FAMILY MEMBER GTPASE-ACTIVATING PROTEIN"/>
    <property type="match status" value="1"/>
</dbReference>
<keyword evidence="11" id="KW-1185">Reference proteome</keyword>
<dbReference type="SMART" id="SM00164">
    <property type="entry name" value="TBC"/>
    <property type="match status" value="1"/>
</dbReference>
<dbReference type="InterPro" id="IPR000195">
    <property type="entry name" value="Rab-GAP-TBC_dom"/>
</dbReference>
<evidence type="ECO:0000313" key="11">
    <source>
        <dbReference type="Proteomes" id="UP000492821"/>
    </source>
</evidence>
<dbReference type="GO" id="GO:0005737">
    <property type="term" value="C:cytoplasm"/>
    <property type="evidence" value="ECO:0007669"/>
    <property type="project" value="UniProtKB-SubCell"/>
</dbReference>
<organism evidence="11 12">
    <name type="scientific">Panagrellus redivivus</name>
    <name type="common">Microworm</name>
    <dbReference type="NCBI Taxonomy" id="6233"/>
    <lineage>
        <taxon>Eukaryota</taxon>
        <taxon>Metazoa</taxon>
        <taxon>Ecdysozoa</taxon>
        <taxon>Nematoda</taxon>
        <taxon>Chromadorea</taxon>
        <taxon>Rhabditida</taxon>
        <taxon>Tylenchina</taxon>
        <taxon>Panagrolaimomorpha</taxon>
        <taxon>Panagrolaimoidea</taxon>
        <taxon>Panagrolaimidae</taxon>
        <taxon>Panagrellus</taxon>
    </lineage>
</organism>
<dbReference type="PROSITE" id="PS50086">
    <property type="entry name" value="TBC_RABGAP"/>
    <property type="match status" value="1"/>
</dbReference>
<evidence type="ECO:0000256" key="8">
    <source>
        <dbReference type="ARBA" id="ARBA00067477"/>
    </source>
</evidence>
<dbReference type="Proteomes" id="UP000492821">
    <property type="component" value="Unassembled WGS sequence"/>
</dbReference>
<dbReference type="WBParaSite" id="Pan_g7238.t1">
    <property type="protein sequence ID" value="Pan_g7238.t1"/>
    <property type="gene ID" value="Pan_g7238"/>
</dbReference>
<dbReference type="GO" id="GO:0016020">
    <property type="term" value="C:membrane"/>
    <property type="evidence" value="ECO:0007669"/>
    <property type="project" value="UniProtKB-SubCell"/>
</dbReference>
<keyword evidence="5" id="KW-0472">Membrane</keyword>
<evidence type="ECO:0000256" key="3">
    <source>
        <dbReference type="ARBA" id="ARBA00022468"/>
    </source>
</evidence>
<keyword evidence="3" id="KW-0343">GTPase activation</keyword>
<dbReference type="Gene3D" id="1.10.472.80">
    <property type="entry name" value="Ypt/Rab-GAP domain of gyp1p, domain 3"/>
    <property type="match status" value="1"/>
</dbReference>
<dbReference type="FunFam" id="1.10.472.80:FF:000009">
    <property type="entry name" value="TBC1 domain family member 13"/>
    <property type="match status" value="1"/>
</dbReference>
<reference evidence="11" key="1">
    <citation type="journal article" date="2013" name="Genetics">
        <title>The draft genome and transcriptome of Panagrellus redivivus are shaped by the harsh demands of a free-living lifestyle.</title>
        <authorList>
            <person name="Srinivasan J."/>
            <person name="Dillman A.R."/>
            <person name="Macchietto M.G."/>
            <person name="Heikkinen L."/>
            <person name="Lakso M."/>
            <person name="Fracchia K.M."/>
            <person name="Antoshechkin I."/>
            <person name="Mortazavi A."/>
            <person name="Wong G."/>
            <person name="Sternberg P.W."/>
        </authorList>
    </citation>
    <scope>NUCLEOTIDE SEQUENCE [LARGE SCALE GENOMIC DNA]</scope>
    <source>
        <strain evidence="11">MT8872</strain>
    </source>
</reference>